<reference evidence="7 8" key="1">
    <citation type="journal article" date="2014" name="Genome Announc.">
        <title>Draft Genome Sequence of Commensalibacter papalotli MX01, a Symbiont Identified from the Guts of Overwintering Monarch Butterflies.</title>
        <authorList>
            <person name="Servin-Garciduenas L.E."/>
            <person name="Sanchez-Quinto A."/>
            <person name="Martinez-Romero E."/>
        </authorList>
    </citation>
    <scope>NUCLEOTIDE SEQUENCE [LARGE SCALE GENOMIC DNA]</scope>
    <source>
        <strain evidence="8">MX-MONARCH01</strain>
    </source>
</reference>
<dbReference type="InterPro" id="IPR015422">
    <property type="entry name" value="PyrdxlP-dep_Trfase_small"/>
</dbReference>
<dbReference type="eggNOG" id="COG1167">
    <property type="taxonomic scope" value="Bacteria"/>
</dbReference>
<feature type="domain" description="HTH gntR-type" evidence="6">
    <location>
        <begin position="10"/>
        <end position="78"/>
    </location>
</feature>
<proteinExistence type="inferred from homology"/>
<gene>
    <name evidence="7" type="ORF">COMX_05255</name>
</gene>
<dbReference type="CDD" id="cd00609">
    <property type="entry name" value="AAT_like"/>
    <property type="match status" value="1"/>
</dbReference>
<keyword evidence="4" id="KW-0238">DNA-binding</keyword>
<keyword evidence="2" id="KW-0663">Pyridoxal phosphate</keyword>
<evidence type="ECO:0000256" key="3">
    <source>
        <dbReference type="ARBA" id="ARBA00023015"/>
    </source>
</evidence>
<dbReference type="Pfam" id="PF00155">
    <property type="entry name" value="Aminotran_1_2"/>
    <property type="match status" value="1"/>
</dbReference>
<dbReference type="GO" id="GO:0030170">
    <property type="term" value="F:pyridoxal phosphate binding"/>
    <property type="evidence" value="ECO:0007669"/>
    <property type="project" value="InterPro"/>
</dbReference>
<comment type="caution">
    <text evidence="7">The sequence shown here is derived from an EMBL/GenBank/DDBJ whole genome shotgun (WGS) entry which is preliminary data.</text>
</comment>
<dbReference type="PANTHER" id="PTHR46577:SF1">
    <property type="entry name" value="HTH-TYPE TRANSCRIPTIONAL REGULATORY PROTEIN GABR"/>
    <property type="match status" value="1"/>
</dbReference>
<dbReference type="Gene3D" id="3.40.640.10">
    <property type="entry name" value="Type I PLP-dependent aspartate aminotransferase-like (Major domain)"/>
    <property type="match status" value="1"/>
</dbReference>
<dbReference type="InterPro" id="IPR015421">
    <property type="entry name" value="PyrdxlP-dep_Trfase_major"/>
</dbReference>
<dbReference type="Pfam" id="PF00392">
    <property type="entry name" value="GntR"/>
    <property type="match status" value="1"/>
</dbReference>
<dbReference type="InterPro" id="IPR004839">
    <property type="entry name" value="Aminotransferase_I/II_large"/>
</dbReference>
<dbReference type="SUPFAM" id="SSF46785">
    <property type="entry name" value="Winged helix' DNA-binding domain"/>
    <property type="match status" value="1"/>
</dbReference>
<dbReference type="Gene3D" id="3.90.1150.10">
    <property type="entry name" value="Aspartate Aminotransferase, domain 1"/>
    <property type="match status" value="1"/>
</dbReference>
<evidence type="ECO:0000256" key="2">
    <source>
        <dbReference type="ARBA" id="ARBA00022898"/>
    </source>
</evidence>
<organism evidence="7 8">
    <name type="scientific">Commensalibacter papalotli</name>
    <name type="common">ex Servin-Garciduenas et al. 2014</name>
    <dbReference type="NCBI Taxonomy" id="1208583"/>
    <lineage>
        <taxon>Bacteria</taxon>
        <taxon>Pseudomonadati</taxon>
        <taxon>Pseudomonadota</taxon>
        <taxon>Alphaproteobacteria</taxon>
        <taxon>Acetobacterales</taxon>
        <taxon>Acetobacteraceae</taxon>
    </lineage>
</organism>
<dbReference type="InterPro" id="IPR036388">
    <property type="entry name" value="WH-like_DNA-bd_sf"/>
</dbReference>
<dbReference type="InterPro" id="IPR000524">
    <property type="entry name" value="Tscrpt_reg_HTH_GntR"/>
</dbReference>
<dbReference type="InterPro" id="IPR051446">
    <property type="entry name" value="HTH_trans_reg/aminotransferase"/>
</dbReference>
<keyword evidence="5" id="KW-0804">Transcription</keyword>
<dbReference type="PROSITE" id="PS50949">
    <property type="entry name" value="HTH_GNTR"/>
    <property type="match status" value="1"/>
</dbReference>
<name>W7E7N5_9PROT</name>
<dbReference type="PRINTS" id="PR00035">
    <property type="entry name" value="HTHGNTR"/>
</dbReference>
<evidence type="ECO:0000256" key="4">
    <source>
        <dbReference type="ARBA" id="ARBA00023125"/>
    </source>
</evidence>
<keyword evidence="3" id="KW-0805">Transcription regulation</keyword>
<evidence type="ECO:0000313" key="8">
    <source>
        <dbReference type="Proteomes" id="UP000019250"/>
    </source>
</evidence>
<evidence type="ECO:0000259" key="6">
    <source>
        <dbReference type="PROSITE" id="PS50949"/>
    </source>
</evidence>
<evidence type="ECO:0000313" key="7">
    <source>
        <dbReference type="EMBL" id="EUK19131.1"/>
    </source>
</evidence>
<dbReference type="Proteomes" id="UP000019250">
    <property type="component" value="Unassembled WGS sequence"/>
</dbReference>
<dbReference type="EMBL" id="ATSX01000001">
    <property type="protein sequence ID" value="EUK19131.1"/>
    <property type="molecule type" value="Genomic_DNA"/>
</dbReference>
<dbReference type="Gene3D" id="1.10.10.10">
    <property type="entry name" value="Winged helix-like DNA-binding domain superfamily/Winged helix DNA-binding domain"/>
    <property type="match status" value="1"/>
</dbReference>
<dbReference type="GO" id="GO:0003700">
    <property type="term" value="F:DNA-binding transcription factor activity"/>
    <property type="evidence" value="ECO:0007669"/>
    <property type="project" value="InterPro"/>
</dbReference>
<sequence length="466" mass="53004">MWHLPLSSSKSLYQQVIDLIEQSIMNGQLSPGEKLPSERKMSVLLQVNRSTIIHALNELSDRGVIIRKIGSGSFVNPDKWGLQTHPLMNWQPLKSAYTAFPKDDYVLQVQHLRKECLERQKSLQDMATGDLSPTLLPDLNLTDFPVKELLSLEQDNETTQLGLYSFRHAVQDHMQKRLGLSVDLSEILITTGTQQALFLISQTLLKPGDRIGVESPSSFYRLPIFQAAGLRICALPMDEHGVTLQGLRELIQKNPIKMVFLNPLFQNPTGSCMDHKRKQQILSYCHQYQTPIVEDDACSMLSFTSNINITPIKAYDTHQQVIYVGSLSKYMGKNIRAGWIIAPKAIITQLAHIRQQIDGGLSVLPQLLAENYLRYQLDHHCKELKQQLSAKATRLCQWLQNDHADHLSFIPPQGGLYCYAKFHEYKIKDMPRILQEWLSHNITIAKGKEFGGETGEIRFNFSQSCK</sequence>
<evidence type="ECO:0000256" key="5">
    <source>
        <dbReference type="ARBA" id="ARBA00023163"/>
    </source>
</evidence>
<evidence type="ECO:0000256" key="1">
    <source>
        <dbReference type="ARBA" id="ARBA00005384"/>
    </source>
</evidence>
<dbReference type="CDD" id="cd07377">
    <property type="entry name" value="WHTH_GntR"/>
    <property type="match status" value="1"/>
</dbReference>
<dbReference type="AlphaFoldDB" id="W7E7N5"/>
<protein>
    <submittedName>
        <fullName evidence="7">GntR family transcriptional regulator</fullName>
    </submittedName>
</protein>
<dbReference type="OrthoDB" id="9808770at2"/>
<dbReference type="RefSeq" id="WP_034337841.1">
    <property type="nucleotide sequence ID" value="NZ_ATSX01000001.1"/>
</dbReference>
<dbReference type="SUPFAM" id="SSF53383">
    <property type="entry name" value="PLP-dependent transferases"/>
    <property type="match status" value="1"/>
</dbReference>
<keyword evidence="8" id="KW-1185">Reference proteome</keyword>
<dbReference type="SMART" id="SM00345">
    <property type="entry name" value="HTH_GNTR"/>
    <property type="match status" value="1"/>
</dbReference>
<accession>W7E7N5</accession>
<dbReference type="PANTHER" id="PTHR46577">
    <property type="entry name" value="HTH-TYPE TRANSCRIPTIONAL REGULATORY PROTEIN GABR"/>
    <property type="match status" value="1"/>
</dbReference>
<dbReference type="InterPro" id="IPR015424">
    <property type="entry name" value="PyrdxlP-dep_Trfase"/>
</dbReference>
<comment type="similarity">
    <text evidence="1">In the C-terminal section; belongs to the class-I pyridoxal-phosphate-dependent aminotransferase family.</text>
</comment>
<dbReference type="InterPro" id="IPR036390">
    <property type="entry name" value="WH_DNA-bd_sf"/>
</dbReference>
<dbReference type="GO" id="GO:0003677">
    <property type="term" value="F:DNA binding"/>
    <property type="evidence" value="ECO:0007669"/>
    <property type="project" value="UniProtKB-KW"/>
</dbReference>
<dbReference type="STRING" id="1208583.COMX_05255"/>